<accession>A0A6J2Y6J9</accession>
<organism evidence="2 3">
    <name type="scientific">Sitophilus oryzae</name>
    <name type="common">Rice weevil</name>
    <name type="synonym">Curculio oryzae</name>
    <dbReference type="NCBI Taxonomy" id="7048"/>
    <lineage>
        <taxon>Eukaryota</taxon>
        <taxon>Metazoa</taxon>
        <taxon>Ecdysozoa</taxon>
        <taxon>Arthropoda</taxon>
        <taxon>Hexapoda</taxon>
        <taxon>Insecta</taxon>
        <taxon>Pterygota</taxon>
        <taxon>Neoptera</taxon>
        <taxon>Endopterygota</taxon>
        <taxon>Coleoptera</taxon>
        <taxon>Polyphaga</taxon>
        <taxon>Cucujiformia</taxon>
        <taxon>Curculionidae</taxon>
        <taxon>Dryophthorinae</taxon>
        <taxon>Sitophilus</taxon>
    </lineage>
</organism>
<proteinExistence type="predicted"/>
<dbReference type="GeneID" id="115884295"/>
<dbReference type="InterPro" id="IPR052849">
    <property type="entry name" value="MORN_repeat_protein"/>
</dbReference>
<feature type="region of interest" description="Disordered" evidence="1">
    <location>
        <begin position="186"/>
        <end position="209"/>
    </location>
</feature>
<feature type="compositionally biased region" description="Low complexity" evidence="1">
    <location>
        <begin position="196"/>
        <end position="206"/>
    </location>
</feature>
<dbReference type="PANTHER" id="PTHR46917:SF1">
    <property type="entry name" value="MORN REPEAT-CONTAINING PROTEIN 2"/>
    <property type="match status" value="1"/>
</dbReference>
<gene>
    <name evidence="3" type="primary">LOC115884295</name>
</gene>
<feature type="region of interest" description="Disordered" evidence="1">
    <location>
        <begin position="1"/>
        <end position="20"/>
    </location>
</feature>
<dbReference type="InParanoid" id="A0A6J2Y6J9"/>
<sequence length="340" mass="39359">MSGSKKKKKSNKETEDVSETKTVNYDELIAQDPNFYFSTSKFSFPNGDNYEGEFCAHSSGLVWRQGKGTRRIGTYITKDGQTYEGSWDGDKLVENTDVHVTYLDGSQYFGPLCKNKYTGPGIYQLDEKVQLITNFVDNKPSGELTLIDPNQKAWTGYSDENDESLLIPEHAFYSCLGKDLGKGRSREKQIIKKKSSTTSKDSLTSSKKSEQSTTDVKYKDIRELEQQIFAKSQKTPLEINWEDSEWYQEYKEYKLKYLPVYCKVLKSGKSSLSAEELEWYDKYKQFEERYEKVMNDFKNKEKREGGPYKSKLFEIIHSQSYKNENKPISVFYSRVAPEDG</sequence>
<keyword evidence="2" id="KW-1185">Reference proteome</keyword>
<dbReference type="KEGG" id="soy:115884295"/>
<evidence type="ECO:0000313" key="3">
    <source>
        <dbReference type="RefSeq" id="XP_030758694.1"/>
    </source>
</evidence>
<dbReference type="AlphaFoldDB" id="A0A6J2Y6J9"/>
<dbReference type="OrthoDB" id="437960at2759"/>
<evidence type="ECO:0000256" key="1">
    <source>
        <dbReference type="SAM" id="MobiDB-lite"/>
    </source>
</evidence>
<name>A0A6J2Y6J9_SITOR</name>
<reference evidence="3" key="1">
    <citation type="submission" date="2025-08" db="UniProtKB">
        <authorList>
            <consortium name="RefSeq"/>
        </authorList>
    </citation>
    <scope>IDENTIFICATION</scope>
    <source>
        <tissue evidence="3">Gonads</tissue>
    </source>
</reference>
<feature type="compositionally biased region" description="Basic residues" evidence="1">
    <location>
        <begin position="1"/>
        <end position="10"/>
    </location>
</feature>
<protein>
    <submittedName>
        <fullName evidence="3">Uncharacterized protein LOC115884295 isoform X1</fullName>
    </submittedName>
</protein>
<dbReference type="PANTHER" id="PTHR46917">
    <property type="entry name" value="MORN REPEAT-CONTAINING PROTEIN 2"/>
    <property type="match status" value="1"/>
</dbReference>
<dbReference type="RefSeq" id="XP_030758694.1">
    <property type="nucleotide sequence ID" value="XM_030902834.1"/>
</dbReference>
<dbReference type="Proteomes" id="UP000504635">
    <property type="component" value="Unplaced"/>
</dbReference>
<evidence type="ECO:0000313" key="2">
    <source>
        <dbReference type="Proteomes" id="UP000504635"/>
    </source>
</evidence>
<dbReference type="SUPFAM" id="SSF82185">
    <property type="entry name" value="Histone H3 K4-specific methyltransferase SET7/9 N-terminal domain"/>
    <property type="match status" value="1"/>
</dbReference>